<evidence type="ECO:0000256" key="15">
    <source>
        <dbReference type="ARBA" id="ARBA00022737"/>
    </source>
</evidence>
<evidence type="ECO:0000259" key="27">
    <source>
        <dbReference type="PROSITE" id="PS50112"/>
    </source>
</evidence>
<keyword evidence="8" id="KW-0004">4Fe-4S</keyword>
<dbReference type="GO" id="GO:0046872">
    <property type="term" value="F:metal ion binding"/>
    <property type="evidence" value="ECO:0007669"/>
    <property type="project" value="UniProtKB-KW"/>
</dbReference>
<dbReference type="GO" id="GO:0046983">
    <property type="term" value="F:protein dimerization activity"/>
    <property type="evidence" value="ECO:0007669"/>
    <property type="project" value="InterPro"/>
</dbReference>
<evidence type="ECO:0000256" key="12">
    <source>
        <dbReference type="ARBA" id="ARBA00022679"/>
    </source>
</evidence>
<dbReference type="PROSITE" id="PS50112">
    <property type="entry name" value="PAS"/>
    <property type="match status" value="6"/>
</dbReference>
<sequence>MATPRKFEKRRVRTKVDAKKTKSVKRRPLKATLPRAQSTPSTDLPAEQPERITIFTGLHSQAEELLRVTKQDVAAMPIKDVQQLVHELRVHQIELEKQNDELRRTEGEHGAARDRYMELYDFSPAGHFTLDMDCTIVEANLRAGTLLGINRKELIGQPLTRFFASEDQDRLHRHYREVLKTGTRQSCEARLWSKAVAASWVQLESLAIHEEPGHITHWRTALLDITERKRDEQAKSLLIRDLRRSQQHFQTLFNWTPSAVGISTVAEGRFIDVNEGFSQLTGYKREEVIGRTTVELGLWANHAERAAVLREIQEQGHLHNREGLLRTKSGEIRSLMVSVDSIQFEATPCLIYLAHDITERKRAEETLRLAKFSVERAADAVYWVDSQAKIMDVNEAACRMLNYSKDELCAMTVHDLNPDFQADMWPGFWLETQRRGTMVIETAHRAKDGRLIPIEVSVNFLVHEGKEYHCAFVRDITERKRAEEKVHQLADRLKLATSAAQIGVWDWNILNDELIWDDRMFALYGVNKENFGGAYDAWLSGVHPDDRARCDEAIQQAIRKERPYDIEFRICWPNGTVRVIKAVGQVICDTDGTALRMTGVNYDITERKRAEEELRRSEAFITSVVENLPNMIFVKDAKNLKFVRFNKAGEDLLGYPRDVLIGKSDYEMFPKDEADFFTSKDREVLELGGLLDIPEELIDTKHHGRRILHTRKIPIYDEKGEPRYLLGISEDVTDVKRLEAARKESEERYRNIFENALEGIFQAMPDGKYVAVNPALARIYGYDSPDDMVATVTNLAGHLYVDPGRRDEFIRLMQEQERVTGFEALVYRKDGSWIWVSEGARALRDPAGTLVGYEGTVEDVTERKLGESRLRATLEELRMLSGRLVTVREEEQTRIARELHDELGVGLTCLKVDLSRLYTIMDEPRGARARKKMEDKIRSMMEQVDATIASVQRIVTELRPRILDDLGLVAAIEWQCQDFQQRTGIPCTCVSSADDIAMEPEQATSLFRICQEALTNTARHAKATAIQVLIKQLDNNLLLAIQDDGVGISCEKLTESTSLGLLGMRERAASLGGQVSIAGSPGKGTTVTVRVPLSSSI</sequence>
<dbReference type="AlphaFoldDB" id="A0A7S8IXV8"/>
<keyword evidence="9" id="KW-0963">Cytoplasm</keyword>
<feature type="domain" description="PAS" evidence="27">
    <location>
        <begin position="617"/>
        <end position="688"/>
    </location>
</feature>
<dbReference type="CDD" id="cd16917">
    <property type="entry name" value="HATPase_UhpB-NarQ-NarX-like"/>
    <property type="match status" value="1"/>
</dbReference>
<dbReference type="GO" id="GO:0005886">
    <property type="term" value="C:plasma membrane"/>
    <property type="evidence" value="ECO:0007669"/>
    <property type="project" value="UniProtKB-SubCell"/>
</dbReference>
<dbReference type="Pfam" id="PF08447">
    <property type="entry name" value="PAS_3"/>
    <property type="match status" value="1"/>
</dbReference>
<evidence type="ECO:0000259" key="26">
    <source>
        <dbReference type="PROSITE" id="PS50109"/>
    </source>
</evidence>
<keyword evidence="12" id="KW-0808">Transferase</keyword>
<keyword evidence="24" id="KW-0175">Coiled coil</keyword>
<dbReference type="PANTHER" id="PTHR43304">
    <property type="entry name" value="PHYTOCHROME-LIKE PROTEIN CPH1"/>
    <property type="match status" value="1"/>
</dbReference>
<protein>
    <recommendedName>
        <fullName evidence="6">Oxygen sensor histidine kinase NreB</fullName>
        <ecNumber evidence="5">2.7.13.3</ecNumber>
    </recommendedName>
    <alternativeName>
        <fullName evidence="23">Nitrogen regulation protein B</fullName>
    </alternativeName>
</protein>
<proteinExistence type="predicted"/>
<evidence type="ECO:0000256" key="23">
    <source>
        <dbReference type="ARBA" id="ARBA00030800"/>
    </source>
</evidence>
<evidence type="ECO:0000313" key="30">
    <source>
        <dbReference type="Proteomes" id="UP000593737"/>
    </source>
</evidence>
<dbReference type="KEGG" id="nkf:Nkreftii_000218"/>
<evidence type="ECO:0000256" key="19">
    <source>
        <dbReference type="ARBA" id="ARBA00023004"/>
    </source>
</evidence>
<organism evidence="29 30">
    <name type="scientific">Candidatus Nitrospira kreftii</name>
    <dbReference type="NCBI Taxonomy" id="2652173"/>
    <lineage>
        <taxon>Bacteria</taxon>
        <taxon>Pseudomonadati</taxon>
        <taxon>Nitrospirota</taxon>
        <taxon>Nitrospiria</taxon>
        <taxon>Nitrospirales</taxon>
        <taxon>Nitrospiraceae</taxon>
        <taxon>Nitrospira</taxon>
    </lineage>
</organism>
<dbReference type="Pfam" id="PF00989">
    <property type="entry name" value="PAS"/>
    <property type="match status" value="1"/>
</dbReference>
<feature type="domain" description="PAS" evidence="27">
    <location>
        <begin position="516"/>
        <end position="561"/>
    </location>
</feature>
<keyword evidence="10" id="KW-0997">Cell inner membrane</keyword>
<evidence type="ECO:0000256" key="8">
    <source>
        <dbReference type="ARBA" id="ARBA00022485"/>
    </source>
</evidence>
<dbReference type="GO" id="GO:0005737">
    <property type="term" value="C:cytoplasm"/>
    <property type="evidence" value="ECO:0007669"/>
    <property type="project" value="UniProtKB-SubCell"/>
</dbReference>
<feature type="region of interest" description="Disordered" evidence="25">
    <location>
        <begin position="1"/>
        <end position="49"/>
    </location>
</feature>
<feature type="domain" description="PAC" evidence="28">
    <location>
        <begin position="691"/>
        <end position="744"/>
    </location>
</feature>
<dbReference type="Pfam" id="PF08448">
    <property type="entry name" value="PAS_4"/>
    <property type="match status" value="2"/>
</dbReference>
<dbReference type="InterPro" id="IPR035965">
    <property type="entry name" value="PAS-like_dom_sf"/>
</dbReference>
<dbReference type="PRINTS" id="PR00344">
    <property type="entry name" value="BCTRLSENSOR"/>
</dbReference>
<keyword evidence="17" id="KW-0418">Kinase</keyword>
<dbReference type="Gene3D" id="2.10.70.100">
    <property type="match status" value="1"/>
</dbReference>
<dbReference type="SMART" id="SM00091">
    <property type="entry name" value="PAS"/>
    <property type="match status" value="6"/>
</dbReference>
<evidence type="ECO:0000256" key="11">
    <source>
        <dbReference type="ARBA" id="ARBA00022553"/>
    </source>
</evidence>
<dbReference type="PROSITE" id="PS50109">
    <property type="entry name" value="HIS_KIN"/>
    <property type="match status" value="1"/>
</dbReference>
<comment type="subcellular location">
    <subcellularLocation>
        <location evidence="3">Cell inner membrane</location>
        <topology evidence="3">Multi-pass membrane protein</topology>
    </subcellularLocation>
    <subcellularLocation>
        <location evidence="4">Cytoplasm</location>
    </subcellularLocation>
</comment>
<dbReference type="GO" id="GO:0000166">
    <property type="term" value="F:nucleotide binding"/>
    <property type="evidence" value="ECO:0007669"/>
    <property type="project" value="UniProtKB-KW"/>
</dbReference>
<feature type="domain" description="PAC" evidence="28">
    <location>
        <begin position="185"/>
        <end position="237"/>
    </location>
</feature>
<dbReference type="EMBL" id="CP047423">
    <property type="protein sequence ID" value="QPD02444.1"/>
    <property type="molecule type" value="Genomic_DNA"/>
</dbReference>
<keyword evidence="14" id="KW-0479">Metal-binding</keyword>
<dbReference type="Gene3D" id="3.30.565.10">
    <property type="entry name" value="Histidine kinase-like ATPase, C-terminal domain"/>
    <property type="match status" value="1"/>
</dbReference>
<accession>A0A7S8IXV8</accession>
<dbReference type="InterPro" id="IPR013656">
    <property type="entry name" value="PAS_4"/>
</dbReference>
<dbReference type="Gene3D" id="3.30.450.20">
    <property type="entry name" value="PAS domain"/>
    <property type="match status" value="6"/>
</dbReference>
<dbReference type="InterPro" id="IPR000700">
    <property type="entry name" value="PAS-assoc_C"/>
</dbReference>
<name>A0A7S8IXV8_9BACT</name>
<dbReference type="InterPro" id="IPR001610">
    <property type="entry name" value="PAC"/>
</dbReference>
<reference evidence="29 30" key="1">
    <citation type="journal article" date="2020" name="ISME J.">
        <title>Enrichment and physiological characterization of a novel comammox Nitrospira indicates ammonium inhibition of complete nitrification.</title>
        <authorList>
            <person name="Sakoula D."/>
            <person name="Koch H."/>
            <person name="Frank J."/>
            <person name="Jetten M.S.M."/>
            <person name="van Kessel M.A.H.J."/>
            <person name="Lucker S."/>
        </authorList>
    </citation>
    <scope>NUCLEOTIDE SEQUENCE [LARGE SCALE GENOMIC DNA]</scope>
    <source>
        <strain evidence="29">Comreactor17</strain>
    </source>
</reference>
<dbReference type="SUPFAM" id="SSF55785">
    <property type="entry name" value="PYP-like sensor domain (PAS domain)"/>
    <property type="match status" value="6"/>
</dbReference>
<evidence type="ECO:0000256" key="17">
    <source>
        <dbReference type="ARBA" id="ARBA00022777"/>
    </source>
</evidence>
<feature type="domain" description="Histidine kinase" evidence="26">
    <location>
        <begin position="1006"/>
        <end position="1095"/>
    </location>
</feature>
<dbReference type="InterPro" id="IPR003594">
    <property type="entry name" value="HATPase_dom"/>
</dbReference>
<dbReference type="GO" id="GO:0000155">
    <property type="term" value="F:phosphorelay sensor kinase activity"/>
    <property type="evidence" value="ECO:0007669"/>
    <property type="project" value="InterPro"/>
</dbReference>
<keyword evidence="20" id="KW-0411">Iron-sulfur</keyword>
<dbReference type="InterPro" id="IPR013767">
    <property type="entry name" value="PAS_fold"/>
</dbReference>
<comment type="cofactor">
    <cofactor evidence="2">
        <name>[4Fe-4S] cluster</name>
        <dbReference type="ChEBI" id="CHEBI:49883"/>
    </cofactor>
</comment>
<evidence type="ECO:0000256" key="4">
    <source>
        <dbReference type="ARBA" id="ARBA00004496"/>
    </source>
</evidence>
<evidence type="ECO:0000256" key="20">
    <source>
        <dbReference type="ARBA" id="ARBA00023014"/>
    </source>
</evidence>
<feature type="domain" description="PAC" evidence="28">
    <location>
        <begin position="438"/>
        <end position="488"/>
    </location>
</feature>
<evidence type="ECO:0000256" key="5">
    <source>
        <dbReference type="ARBA" id="ARBA00012438"/>
    </source>
</evidence>
<dbReference type="InterPro" id="IPR052162">
    <property type="entry name" value="Sensor_kinase/Photoreceptor"/>
</dbReference>
<keyword evidence="11" id="KW-0597">Phosphoprotein</keyword>
<keyword evidence="19" id="KW-0408">Iron</keyword>
<evidence type="ECO:0000313" key="29">
    <source>
        <dbReference type="EMBL" id="QPD02444.1"/>
    </source>
</evidence>
<comment type="catalytic activity">
    <reaction evidence="1">
        <text>ATP + protein L-histidine = ADP + protein N-phospho-L-histidine.</text>
        <dbReference type="EC" id="2.7.13.3"/>
    </reaction>
</comment>
<dbReference type="PANTHER" id="PTHR43304:SF1">
    <property type="entry name" value="PAC DOMAIN-CONTAINING PROTEIN"/>
    <property type="match status" value="1"/>
</dbReference>
<comment type="function">
    <text evidence="22">Member of the two-component regulatory system NreB/NreC involved in the control of dissimilatory nitrate/nitrite reduction in response to oxygen. NreB functions as a direct oxygen sensor histidine kinase which is autophosphorylated, in the absence of oxygen, probably at the conserved histidine residue, and transfers its phosphate group probably to a conserved aspartate residue of NreC. NreB/NreC activates the expression of the nitrate (narGHJI) and nitrite (nir) reductase operons, as well as the putative nitrate transporter gene narT.</text>
</comment>
<dbReference type="SMART" id="SM00086">
    <property type="entry name" value="PAC"/>
    <property type="match status" value="6"/>
</dbReference>
<dbReference type="NCBIfam" id="TIGR00229">
    <property type="entry name" value="sensory_box"/>
    <property type="match status" value="6"/>
</dbReference>
<dbReference type="InterPro" id="IPR013655">
    <property type="entry name" value="PAS_fold_3"/>
</dbReference>
<evidence type="ECO:0000256" key="14">
    <source>
        <dbReference type="ARBA" id="ARBA00022723"/>
    </source>
</evidence>
<dbReference type="Pfam" id="PF13426">
    <property type="entry name" value="PAS_9"/>
    <property type="match status" value="2"/>
</dbReference>
<evidence type="ECO:0000256" key="24">
    <source>
        <dbReference type="SAM" id="Coils"/>
    </source>
</evidence>
<gene>
    <name evidence="29" type="ORF">Nkreftii_000218</name>
</gene>
<feature type="domain" description="PAS" evidence="27">
    <location>
        <begin position="745"/>
        <end position="786"/>
    </location>
</feature>
<dbReference type="GO" id="GO:0006355">
    <property type="term" value="P:regulation of DNA-templated transcription"/>
    <property type="evidence" value="ECO:0007669"/>
    <property type="project" value="InterPro"/>
</dbReference>
<dbReference type="Gene3D" id="1.20.5.1930">
    <property type="match status" value="1"/>
</dbReference>
<evidence type="ECO:0000256" key="6">
    <source>
        <dbReference type="ARBA" id="ARBA00017322"/>
    </source>
</evidence>
<feature type="domain" description="PAS" evidence="27">
    <location>
        <begin position="374"/>
        <end position="408"/>
    </location>
</feature>
<dbReference type="Pfam" id="PF02518">
    <property type="entry name" value="HATPase_c"/>
    <property type="match status" value="1"/>
</dbReference>
<keyword evidence="21" id="KW-0472">Membrane</keyword>
<dbReference type="InterPro" id="IPR005467">
    <property type="entry name" value="His_kinase_dom"/>
</dbReference>
<evidence type="ECO:0000256" key="22">
    <source>
        <dbReference type="ARBA" id="ARBA00024827"/>
    </source>
</evidence>
<feature type="domain" description="PAS" evidence="27">
    <location>
        <begin position="112"/>
        <end position="182"/>
    </location>
</feature>
<dbReference type="Proteomes" id="UP000593737">
    <property type="component" value="Chromosome"/>
</dbReference>
<keyword evidence="7" id="KW-1003">Cell membrane</keyword>
<evidence type="ECO:0000256" key="9">
    <source>
        <dbReference type="ARBA" id="ARBA00022490"/>
    </source>
</evidence>
<evidence type="ECO:0000256" key="7">
    <source>
        <dbReference type="ARBA" id="ARBA00022475"/>
    </source>
</evidence>
<feature type="domain" description="PAC" evidence="28">
    <location>
        <begin position="820"/>
        <end position="872"/>
    </location>
</feature>
<evidence type="ECO:0000256" key="25">
    <source>
        <dbReference type="SAM" id="MobiDB-lite"/>
    </source>
</evidence>
<dbReference type="InterPro" id="IPR000014">
    <property type="entry name" value="PAS"/>
</dbReference>
<dbReference type="CDD" id="cd00130">
    <property type="entry name" value="PAS"/>
    <property type="match status" value="6"/>
</dbReference>
<dbReference type="InterPro" id="IPR011712">
    <property type="entry name" value="Sig_transdc_His_kin_sub3_dim/P"/>
</dbReference>
<feature type="domain" description="PAS" evidence="27">
    <location>
        <begin position="245"/>
        <end position="294"/>
    </location>
</feature>
<dbReference type="FunFam" id="2.10.70.100:FF:000001">
    <property type="entry name" value="Sensory transduction histidine kinase"/>
    <property type="match status" value="1"/>
</dbReference>
<evidence type="ECO:0000256" key="18">
    <source>
        <dbReference type="ARBA" id="ARBA00022989"/>
    </source>
</evidence>
<evidence type="ECO:0000256" key="13">
    <source>
        <dbReference type="ARBA" id="ARBA00022692"/>
    </source>
</evidence>
<evidence type="ECO:0000259" key="28">
    <source>
        <dbReference type="PROSITE" id="PS50113"/>
    </source>
</evidence>
<keyword evidence="18" id="KW-1133">Transmembrane helix</keyword>
<evidence type="ECO:0000256" key="10">
    <source>
        <dbReference type="ARBA" id="ARBA00022519"/>
    </source>
</evidence>
<dbReference type="InterPro" id="IPR004358">
    <property type="entry name" value="Sig_transdc_His_kin-like_C"/>
</dbReference>
<evidence type="ECO:0000256" key="21">
    <source>
        <dbReference type="ARBA" id="ARBA00023136"/>
    </source>
</evidence>
<feature type="coiled-coil region" evidence="24">
    <location>
        <begin position="81"/>
        <end position="115"/>
    </location>
</feature>
<keyword evidence="15" id="KW-0677">Repeat</keyword>
<evidence type="ECO:0000256" key="16">
    <source>
        <dbReference type="ARBA" id="ARBA00022741"/>
    </source>
</evidence>
<evidence type="ECO:0000256" key="3">
    <source>
        <dbReference type="ARBA" id="ARBA00004429"/>
    </source>
</evidence>
<dbReference type="SMART" id="SM00387">
    <property type="entry name" value="HATPase_c"/>
    <property type="match status" value="1"/>
</dbReference>
<dbReference type="InterPro" id="IPR036890">
    <property type="entry name" value="HATPase_C_sf"/>
</dbReference>
<keyword evidence="13" id="KW-0812">Transmembrane</keyword>
<dbReference type="PROSITE" id="PS50113">
    <property type="entry name" value="PAC"/>
    <property type="match status" value="5"/>
</dbReference>
<evidence type="ECO:0000256" key="2">
    <source>
        <dbReference type="ARBA" id="ARBA00001966"/>
    </source>
</evidence>
<keyword evidence="16" id="KW-0547">Nucleotide-binding</keyword>
<dbReference type="SUPFAM" id="SSF55874">
    <property type="entry name" value="ATPase domain of HSP90 chaperone/DNA topoisomerase II/histidine kinase"/>
    <property type="match status" value="1"/>
</dbReference>
<evidence type="ECO:0000256" key="1">
    <source>
        <dbReference type="ARBA" id="ARBA00000085"/>
    </source>
</evidence>
<dbReference type="GO" id="GO:0051539">
    <property type="term" value="F:4 iron, 4 sulfur cluster binding"/>
    <property type="evidence" value="ECO:0007669"/>
    <property type="project" value="UniProtKB-KW"/>
</dbReference>
<feature type="domain" description="PAC" evidence="28">
    <location>
        <begin position="564"/>
        <end position="616"/>
    </location>
</feature>
<dbReference type="EC" id="2.7.13.3" evidence="5"/>
<dbReference type="Pfam" id="PF07730">
    <property type="entry name" value="HisKA_3"/>
    <property type="match status" value="1"/>
</dbReference>